<dbReference type="Pfam" id="PF13718">
    <property type="entry name" value="GNAT_acetyltr_2"/>
    <property type="match status" value="2"/>
</dbReference>
<evidence type="ECO:0000256" key="13">
    <source>
        <dbReference type="SAM" id="Phobius"/>
    </source>
</evidence>
<keyword evidence="5 10" id="KW-0547">Nucleotide-binding</keyword>
<dbReference type="InterPro" id="IPR013562">
    <property type="entry name" value="TmcA/NAT10_N"/>
</dbReference>
<dbReference type="GO" id="GO:0003841">
    <property type="term" value="F:1-acylglycerol-3-phosphate O-acyltransferase activity"/>
    <property type="evidence" value="ECO:0007669"/>
    <property type="project" value="UniProtKB-UniRule"/>
</dbReference>
<dbReference type="Gene3D" id="3.40.630.30">
    <property type="match status" value="1"/>
</dbReference>
<dbReference type="GO" id="GO:0000049">
    <property type="term" value="F:tRNA binding"/>
    <property type="evidence" value="ECO:0007669"/>
    <property type="project" value="TreeGrafter"/>
</dbReference>
<comment type="function">
    <text evidence="10">RNA cytidine acetyltransferase with specificity toward both 18S rRNA and tRNAs. Catalyzes the formation of N(4)-acetylcytidine (ac4C) in 18S rRNA. Required for early nucleolar cleavages of precursor rRNA at sites A0, A1 and A2 during 18S rRNA synthesis. Catalyzes the formation of ac4C in serine and leucine tRNAs. Requires the tRNA-binding adapter protein TAN1 for full tRNA acetyltransferase activity but not for 18S rRNA acetylation.</text>
</comment>
<evidence type="ECO:0000256" key="7">
    <source>
        <dbReference type="ARBA" id="ARBA00023242"/>
    </source>
</evidence>
<name>A0A9P5KUK1_GEOCN</name>
<keyword evidence="4 10" id="KW-0819">tRNA processing</keyword>
<evidence type="ECO:0000256" key="3">
    <source>
        <dbReference type="ARBA" id="ARBA00022679"/>
    </source>
</evidence>
<evidence type="ECO:0000256" key="1">
    <source>
        <dbReference type="ARBA" id="ARBA00004604"/>
    </source>
</evidence>
<dbReference type="InterPro" id="IPR033688">
    <property type="entry name" value="NAT10"/>
</dbReference>
<evidence type="ECO:0000313" key="16">
    <source>
        <dbReference type="Proteomes" id="UP000750522"/>
    </source>
</evidence>
<comment type="catalytic activity">
    <reaction evidence="10">
        <text>a cytidine in tRNA + acetyl-CoA + ATP + H2O = an N(4)-acetylcytidine in tRNA + ADP + phosphate + CoA + H(+)</text>
        <dbReference type="Rhea" id="RHEA:53876"/>
        <dbReference type="Rhea" id="RHEA-COMP:13670"/>
        <dbReference type="Rhea" id="RHEA-COMP:13671"/>
        <dbReference type="ChEBI" id="CHEBI:15377"/>
        <dbReference type="ChEBI" id="CHEBI:15378"/>
        <dbReference type="ChEBI" id="CHEBI:30616"/>
        <dbReference type="ChEBI" id="CHEBI:43474"/>
        <dbReference type="ChEBI" id="CHEBI:57287"/>
        <dbReference type="ChEBI" id="CHEBI:57288"/>
        <dbReference type="ChEBI" id="CHEBI:74900"/>
        <dbReference type="ChEBI" id="CHEBI:82748"/>
        <dbReference type="ChEBI" id="CHEBI:456216"/>
    </reaction>
</comment>
<feature type="transmembrane region" description="Helical" evidence="13">
    <location>
        <begin position="840"/>
        <end position="856"/>
    </location>
</feature>
<dbReference type="InterPro" id="IPR007807">
    <property type="entry name" value="TcmA/NAT10_helicase"/>
</dbReference>
<reference evidence="15" key="1">
    <citation type="journal article" date="2020" name="Front. Microbiol.">
        <title>Phenotypic and Genetic Characterization of the Cheese Ripening Yeast Geotrichum candidum.</title>
        <authorList>
            <person name="Perkins V."/>
            <person name="Vignola S."/>
            <person name="Lessard M.H."/>
            <person name="Plante P.L."/>
            <person name="Corbeil J."/>
            <person name="Dugat-Bony E."/>
            <person name="Frenette M."/>
            <person name="Labrie S."/>
        </authorList>
    </citation>
    <scope>NUCLEOTIDE SEQUENCE</scope>
    <source>
        <strain evidence="15">LMA-70</strain>
    </source>
</reference>
<dbReference type="AlphaFoldDB" id="A0A9P5KUK1"/>
<dbReference type="GO" id="GO:0051391">
    <property type="term" value="P:tRNA acetylation"/>
    <property type="evidence" value="ECO:0007669"/>
    <property type="project" value="UniProtKB-UniRule"/>
</dbReference>
<keyword evidence="6 10" id="KW-0067">ATP-binding</keyword>
<feature type="binding site" evidence="10">
    <location>
        <position position="408"/>
    </location>
    <ligand>
        <name>ATP</name>
        <dbReference type="ChEBI" id="CHEBI:30616"/>
    </ligand>
</feature>
<dbReference type="Gene3D" id="3.40.50.11040">
    <property type="match status" value="1"/>
</dbReference>
<dbReference type="GO" id="GO:0005524">
    <property type="term" value="F:ATP binding"/>
    <property type="evidence" value="ECO:0007669"/>
    <property type="project" value="UniProtKB-UniRule"/>
</dbReference>
<keyword evidence="11" id="KW-0444">Lipid biosynthesis</keyword>
<evidence type="ECO:0000256" key="2">
    <source>
        <dbReference type="ARBA" id="ARBA00022552"/>
    </source>
</evidence>
<dbReference type="Pfam" id="PF13725">
    <property type="entry name" value="tRNA_bind_2"/>
    <property type="match status" value="1"/>
</dbReference>
<dbReference type="EC" id="2.3.1.-" evidence="10"/>
<feature type="region of interest" description="Disordered" evidence="12">
    <location>
        <begin position="45"/>
        <end position="65"/>
    </location>
</feature>
<evidence type="ECO:0000256" key="9">
    <source>
        <dbReference type="ARBA" id="ARBA00068357"/>
    </source>
</evidence>
<dbReference type="InterPro" id="IPR032672">
    <property type="entry name" value="TmcA/NAT10/Kre33"/>
</dbReference>
<feature type="binding site" evidence="10">
    <location>
        <begin position="563"/>
        <end position="565"/>
    </location>
    <ligand>
        <name>acetyl-CoA</name>
        <dbReference type="ChEBI" id="CHEBI:57288"/>
    </ligand>
</feature>
<dbReference type="FunFam" id="3.40.50.300:FF:002218">
    <property type="entry name" value="tRNA(Met) cytidine acetyltransferase TmcA"/>
    <property type="match status" value="1"/>
</dbReference>
<dbReference type="Pfam" id="PF05127">
    <property type="entry name" value="NAT10_TcmA_helicase"/>
    <property type="match status" value="1"/>
</dbReference>
<keyword evidence="13" id="KW-0472">Membrane</keyword>
<evidence type="ECO:0000256" key="11">
    <source>
        <dbReference type="RuleBase" id="RU361267"/>
    </source>
</evidence>
<dbReference type="GO" id="GO:0016020">
    <property type="term" value="C:membrane"/>
    <property type="evidence" value="ECO:0007669"/>
    <property type="project" value="InterPro"/>
</dbReference>
<dbReference type="InterPro" id="IPR002123">
    <property type="entry name" value="Plipid/glycerol_acylTrfase"/>
</dbReference>
<comment type="subunit">
    <text evidence="10">Interacts with TAN1.</text>
</comment>
<dbReference type="CDD" id="cd07989">
    <property type="entry name" value="LPLAT_AGPAT-like"/>
    <property type="match status" value="1"/>
</dbReference>
<proteinExistence type="inferred from homology"/>
<sequence>MASNLLVITGANARNQLPTIHGLCVQAGATNGSIAWAYKTTNPSVNTKGKKKQADPKSEPTPADPYQEFLTSRNLRYVPYKDSDKILGNTYGMLILQDFEAITPNILARTVETVAGGGVIVILLESLTELSQLADLPMDIHSKFQTEAYPKVIPRFNHRLVPSILSCSTCLVLNDQLQVVSGDISALEPTMMDRYVEPASETITKFAKTKDQETIIQDLLDVLSTGKKTVFAITAGRGRGKSATLGLTISAVLPQYANTFVTSPSPDNLKTFFQFVVKGLLFKGLKEGTDFEVTKASNPLKSVIKVTVFSPHKQVIQFIQPHQANLLGQADLLVIDEAAAIPLTIVKNLLGPYTVLMASTIHGYEGTGRSLSLKLIKELKQKSQSNKKNKNKTPFIPVRELSLSQPIRYASGDPVEAWLNQLLCLDASVSTEENDEKPSFKPEDCTVHLLDKDSLFSFAPKSEKYLQKVMALFVESHYKNSPNDLQLLCDAPAHHLFVLLGPNSEEPLCVAQIALEGGISKATIRNNLSKSQRADGDLIPWLVAQQFQVEDFPTLLGARVVRIATNPNVMSQGYGVHMLKVLAQFYSGALFKQDSSVAGGQSNDSPSLLTPVFQIPPLLLDYLGVSYGTTPQLNRFWKKAGFVPIYLKQTANELTGEHNCVMVKSLAKNNGSGWLFEFAADFHRRFLSLLVHEFRSFTALQSLSIMEGEQLATKELPRRTLSAFRDLDDLLTRSDLRRLEAYANNLIDYPVVADLVPALARLYFMNRLPEDLTISAVQRVILLGVGLQKKEIDVVSEELTLPTSQTLAFFFLFLFYTGVVASVILTLIGKQGLSQWTVARVFYFLAGHILGIKVVIKNPEALTTRPAVFVANHQSELDILMLGATFPQYCSVTGKKILKYYPFLGWFMTLSGSVYIDRVNRENALKAFSSAIEQVKSRNQSVFIFPEGTRSYSTTPKLLPFKKGAFHFAQQAQIPIVPWVVSNYSKVFSFKTRTFVPGTIVIEVLEPVSTVGKTAADVSELANVVESRMTEVVAKLGYGDGKSYADKTK</sequence>
<protein>
    <recommendedName>
        <fullName evidence="9 10">RNA cytidine acetyltransferase</fullName>
        <ecNumber evidence="10">2.3.1.-</ecNumber>
    </recommendedName>
    <alternativeName>
        <fullName evidence="10">18S rRNA cytosine acetyltransferase</fullName>
    </alternativeName>
</protein>
<evidence type="ECO:0000256" key="6">
    <source>
        <dbReference type="ARBA" id="ARBA00022840"/>
    </source>
</evidence>
<comment type="caution">
    <text evidence="15">The sequence shown here is derived from an EMBL/GenBank/DDBJ whole genome shotgun (WGS) entry which is preliminary data.</text>
</comment>
<evidence type="ECO:0000256" key="12">
    <source>
        <dbReference type="SAM" id="MobiDB-lite"/>
    </source>
</evidence>
<dbReference type="Pfam" id="PF01553">
    <property type="entry name" value="Acyltransferase"/>
    <property type="match status" value="1"/>
</dbReference>
<keyword evidence="11" id="KW-0443">Lipid metabolism</keyword>
<dbReference type="Proteomes" id="UP000750522">
    <property type="component" value="Unassembled WGS sequence"/>
</dbReference>
<dbReference type="GO" id="GO:0030686">
    <property type="term" value="C:90S preribosome"/>
    <property type="evidence" value="ECO:0007669"/>
    <property type="project" value="TreeGrafter"/>
</dbReference>
<dbReference type="GO" id="GO:0005730">
    <property type="term" value="C:nucleolus"/>
    <property type="evidence" value="ECO:0007669"/>
    <property type="project" value="UniProtKB-SubCell"/>
</dbReference>
<dbReference type="GO" id="GO:0008654">
    <property type="term" value="P:phospholipid biosynthetic process"/>
    <property type="evidence" value="ECO:0007669"/>
    <property type="project" value="UniProtKB-KW"/>
</dbReference>
<dbReference type="SUPFAM" id="SSF52540">
    <property type="entry name" value="P-loop containing nucleoside triphosphate hydrolases"/>
    <property type="match status" value="1"/>
</dbReference>
<dbReference type="InterPro" id="IPR027992">
    <property type="entry name" value="tRNA_bind_dom"/>
</dbReference>
<evidence type="ECO:0000256" key="10">
    <source>
        <dbReference type="HAMAP-Rule" id="MF_03211"/>
    </source>
</evidence>
<dbReference type="GO" id="GO:1904812">
    <property type="term" value="P:rRNA acetylation involved in maturation of SSU-rRNA"/>
    <property type="evidence" value="ECO:0007669"/>
    <property type="project" value="InterPro"/>
</dbReference>
<keyword evidence="2 10" id="KW-0698">rRNA processing</keyword>
<dbReference type="InterPro" id="IPR004552">
    <property type="entry name" value="AGP_acyltrans"/>
</dbReference>
<keyword evidence="11" id="KW-0594">Phospholipid biosynthesis</keyword>
<dbReference type="PANTHER" id="PTHR10925">
    <property type="entry name" value="N-ACETYLTRANSFERASE 10"/>
    <property type="match status" value="1"/>
</dbReference>
<comment type="domain">
    <text evidence="11">The HXXXXD motif is essential for acyltransferase activity and may constitute the binding site for the phosphate moiety of the glycerol-3-phosphate.</text>
</comment>
<evidence type="ECO:0000259" key="14">
    <source>
        <dbReference type="SMART" id="SM00563"/>
    </source>
</evidence>
<comment type="catalytic activity">
    <reaction evidence="11">
        <text>a 1-acyl-sn-glycero-3-phosphate + an acyl-CoA = a 1,2-diacyl-sn-glycero-3-phosphate + CoA</text>
        <dbReference type="Rhea" id="RHEA:19709"/>
        <dbReference type="ChEBI" id="CHEBI:57287"/>
        <dbReference type="ChEBI" id="CHEBI:57970"/>
        <dbReference type="ChEBI" id="CHEBI:58342"/>
        <dbReference type="ChEBI" id="CHEBI:58608"/>
        <dbReference type="EC" id="2.3.1.51"/>
    </reaction>
</comment>
<comment type="subcellular location">
    <subcellularLocation>
        <location evidence="1 10">Nucleus</location>
        <location evidence="1 10">Nucleolus</location>
    </subcellularLocation>
</comment>
<keyword evidence="11" id="KW-1208">Phospholipid metabolism</keyword>
<dbReference type="NCBIfam" id="TIGR00530">
    <property type="entry name" value="AGP_acyltrn"/>
    <property type="match status" value="1"/>
</dbReference>
<evidence type="ECO:0000313" key="15">
    <source>
        <dbReference type="EMBL" id="KAF5100804.1"/>
    </source>
</evidence>
<feature type="binding site" evidence="10">
    <location>
        <position position="639"/>
    </location>
    <ligand>
        <name>acetyl-CoA</name>
        <dbReference type="ChEBI" id="CHEBI:57288"/>
    </ligand>
</feature>
<dbReference type="Gene3D" id="3.40.50.300">
    <property type="entry name" value="P-loop containing nucleotide triphosphate hydrolases"/>
    <property type="match status" value="1"/>
</dbReference>
<accession>A0A9P5KUK1</accession>
<dbReference type="InterPro" id="IPR027417">
    <property type="entry name" value="P-loop_NTPase"/>
</dbReference>
<feature type="transmembrane region" description="Helical" evidence="13">
    <location>
        <begin position="807"/>
        <end position="828"/>
    </location>
</feature>
<comment type="similarity">
    <text evidence="11">Belongs to the 1-acyl-sn-glycerol-3-phosphate acyltransferase family.</text>
</comment>
<comment type="similarity">
    <text evidence="10">Belongs to the RNA cytidine acetyltransferase family. NAT10 subfamily.</text>
</comment>
<feature type="binding site" evidence="10">
    <location>
        <begin position="238"/>
        <end position="247"/>
    </location>
    <ligand>
        <name>ATP</name>
        <dbReference type="ChEBI" id="CHEBI:30616"/>
    </ligand>
</feature>
<comment type="catalytic activity">
    <reaction evidence="10">
        <text>a cytidine in 18S rRNA + acetyl-CoA + ATP + H2O = an N(4)-acetylcytidine in 18S rRNA + ADP + phosphate + CoA + H(+)</text>
        <dbReference type="Rhea" id="RHEA:51424"/>
        <dbReference type="Rhea" id="RHEA-COMP:13575"/>
        <dbReference type="Rhea" id="RHEA-COMP:13576"/>
        <dbReference type="ChEBI" id="CHEBI:15377"/>
        <dbReference type="ChEBI" id="CHEBI:15378"/>
        <dbReference type="ChEBI" id="CHEBI:30616"/>
        <dbReference type="ChEBI" id="CHEBI:43474"/>
        <dbReference type="ChEBI" id="CHEBI:57287"/>
        <dbReference type="ChEBI" id="CHEBI:57288"/>
        <dbReference type="ChEBI" id="CHEBI:74900"/>
        <dbReference type="ChEBI" id="CHEBI:82748"/>
        <dbReference type="ChEBI" id="CHEBI:456216"/>
    </reaction>
</comment>
<keyword evidence="13" id="KW-0812">Transmembrane</keyword>
<keyword evidence="13" id="KW-1133">Transmembrane helix</keyword>
<dbReference type="GO" id="GO:1990883">
    <property type="term" value="F:18S rRNA cytidine N-acetyltransferase activity"/>
    <property type="evidence" value="ECO:0007669"/>
    <property type="project" value="TreeGrafter"/>
</dbReference>
<dbReference type="SUPFAM" id="SSF69593">
    <property type="entry name" value="Glycerol-3-phosphate (1)-acyltransferase"/>
    <property type="match status" value="1"/>
</dbReference>
<keyword evidence="7 10" id="KW-0539">Nucleus</keyword>
<feature type="domain" description="Phospholipid/glycerol acyltransferase" evidence="14">
    <location>
        <begin position="867"/>
        <end position="984"/>
    </location>
</feature>
<dbReference type="PANTHER" id="PTHR10925:SF5">
    <property type="entry name" value="RNA CYTIDINE ACETYLTRANSFERASE"/>
    <property type="match status" value="1"/>
</dbReference>
<reference evidence="15" key="2">
    <citation type="submission" date="2020-01" db="EMBL/GenBank/DDBJ databases">
        <authorList>
            <person name="Perkins V."/>
            <person name="Lessard M.-H."/>
            <person name="Dugat-Bony E."/>
            <person name="Frenette M."/>
            <person name="Labrie S."/>
        </authorList>
    </citation>
    <scope>NUCLEOTIDE SEQUENCE</scope>
    <source>
        <strain evidence="15">LMA-70</strain>
    </source>
</reference>
<keyword evidence="3 10" id="KW-0808">Transferase</keyword>
<dbReference type="Pfam" id="PF08351">
    <property type="entry name" value="TmcA_N"/>
    <property type="match status" value="1"/>
</dbReference>
<keyword evidence="8 10" id="KW-0012">Acyltransferase</keyword>
<dbReference type="SMART" id="SM00563">
    <property type="entry name" value="PlsC"/>
    <property type="match status" value="1"/>
</dbReference>
<evidence type="ECO:0000256" key="8">
    <source>
        <dbReference type="ARBA" id="ARBA00023315"/>
    </source>
</evidence>
<evidence type="ECO:0000256" key="5">
    <source>
        <dbReference type="ARBA" id="ARBA00022741"/>
    </source>
</evidence>
<dbReference type="HAMAP" id="MF_03211">
    <property type="entry name" value="RNA_acetyltr_Nat10"/>
    <property type="match status" value="1"/>
</dbReference>
<dbReference type="InterPro" id="IPR000182">
    <property type="entry name" value="GNAT_dom"/>
</dbReference>
<evidence type="ECO:0000256" key="4">
    <source>
        <dbReference type="ARBA" id="ARBA00022694"/>
    </source>
</evidence>
<gene>
    <name evidence="10" type="primary">NAT10</name>
    <name evidence="15" type="ORF">DV451_002418</name>
</gene>
<comment type="caution">
    <text evidence="10">Lacks conserved residue(s) required for the propagation of feature annotation.</text>
</comment>
<dbReference type="EMBL" id="QQZK01000043">
    <property type="protein sequence ID" value="KAF5100804.1"/>
    <property type="molecule type" value="Genomic_DNA"/>
</dbReference>
<organism evidence="15 16">
    <name type="scientific">Geotrichum candidum</name>
    <name type="common">Oospora lactis</name>
    <name type="synonym">Dipodascus geotrichum</name>
    <dbReference type="NCBI Taxonomy" id="1173061"/>
    <lineage>
        <taxon>Eukaryota</taxon>
        <taxon>Fungi</taxon>
        <taxon>Dikarya</taxon>
        <taxon>Ascomycota</taxon>
        <taxon>Saccharomycotina</taxon>
        <taxon>Dipodascomycetes</taxon>
        <taxon>Dipodascales</taxon>
        <taxon>Dipodascaceae</taxon>
        <taxon>Geotrichum</taxon>
    </lineage>
</organism>